<keyword evidence="2" id="KW-1185">Reference proteome</keyword>
<evidence type="ECO:0000313" key="1">
    <source>
        <dbReference type="EnsemblPlants" id="AVESA.00010b.r2.1DG0148170.1.CDS"/>
    </source>
</evidence>
<reference evidence="1" key="2">
    <citation type="submission" date="2025-09" db="UniProtKB">
        <authorList>
            <consortium name="EnsemblPlants"/>
        </authorList>
    </citation>
    <scope>IDENTIFICATION</scope>
</reference>
<proteinExistence type="predicted"/>
<accession>A0ACD5TZ34</accession>
<evidence type="ECO:0000313" key="2">
    <source>
        <dbReference type="Proteomes" id="UP001732700"/>
    </source>
</evidence>
<sequence length="1175" mass="133157">MESTALSVGKSVLNATIGYARSALAEEVSLQLGVRRDQVFITNELEMMQAFLMAAHSERDDDDRVVKVWVKQVRDVAYNVEDTIQEFAICLEKHSSWWCIHRTLLDRRHVAKQMKELRANVEDVSERNMRYQLIKGSGSKPAPMGTGHSDVGSATMCGTEEARRQQDKAKVELVKLISKKDDKLRVIAMSGTSNTLLGEASIIKRVYEDPNIRNKFGCRAWISVMFPFSLVEFLHIIVEQFHGNFLHESREKDKATLEVQVLRKMGLMKEDDLVDEFIRYMKEKSYLIVINGIHSIEEWNHIKPCFQNNNKGSRIIVSAERLGIASLCVGPEDAAPEYEKLLVDESLLYAFYEKSSQDGKNSMEARLSSYTETDNSDSAAEGKMLSRTETMLRAFKEYNLIGRDTEKLDIIKLIANEDSNQLEVIGVFGMGGLGKTTLIRDVYRSQELSGMFQKHACVTLMRPFDLDKLLKDIATQLGFCVADMSRKLEPMKYLIILDDLSSNAEWNTIIPHFPAMETSSRIIVTTRIKGIARHCSKKHENIYELQSLRHNNACDLFMKKVFGKTTNLDEQYPELVEHANKILKKCNGLPLAIVAIGGFLATQPKTALIWRHLNEHISAELEMNPELETIRTVIIKSFDGLPYHLKACFLYVSIFPEDHKIRLKRLLRRWIAEGYSGVVCNKSAEVIAESYLMELISRSMLVPSEKSFDSREGIEFCQVHDIIREIVISMSIEENLVFRLEEGCFSLNTQQRTTRHLAINGNWQGDKSEFKSIVDMSCVRSVTVFGEWKPFFISDKMRFLRVLDLEDSTGLCDHHLDHIGKFLHLRYFSLRGCGGIHHLPDSLGNLRQLETLDVRGTKILEMPKSIVKLRKLNCLRAGTTELHLYGSCGEEIPDVLRSCFSAIESVALCCIFCCIIDQCRAFCWMVSSIFEQDMCYHGVVMPKGTRKLNAMRTLGIVKLGKHVLKDIKRLTRLRKLGVTGVNRENGQELCSTIVGLRQLESLFIGSEGRQGLCGCLDEMSSSSPENLRSLKLYGRLKKLPEWVKGLKNLVKLKLQDSSILEHDVAIQVLGDLPNLALLHLLTESMVGKEISLNFTREVVGGNLPNLLFPSLVVLEVGLAPNLKSVKFEGAAPMLELIRLAKPTCYESKPTYTQEGLSSRVDCFSLIWSFHSPEFS</sequence>
<name>A0ACD5TZ34_AVESA</name>
<dbReference type="Proteomes" id="UP001732700">
    <property type="component" value="Chromosome 1D"/>
</dbReference>
<organism evidence="1 2">
    <name type="scientific">Avena sativa</name>
    <name type="common">Oat</name>
    <dbReference type="NCBI Taxonomy" id="4498"/>
    <lineage>
        <taxon>Eukaryota</taxon>
        <taxon>Viridiplantae</taxon>
        <taxon>Streptophyta</taxon>
        <taxon>Embryophyta</taxon>
        <taxon>Tracheophyta</taxon>
        <taxon>Spermatophyta</taxon>
        <taxon>Magnoliopsida</taxon>
        <taxon>Liliopsida</taxon>
        <taxon>Poales</taxon>
        <taxon>Poaceae</taxon>
        <taxon>BOP clade</taxon>
        <taxon>Pooideae</taxon>
        <taxon>Poodae</taxon>
        <taxon>Poeae</taxon>
        <taxon>Poeae Chloroplast Group 1 (Aveneae type)</taxon>
        <taxon>Aveninae</taxon>
        <taxon>Avena</taxon>
    </lineage>
</organism>
<protein>
    <submittedName>
        <fullName evidence="1">Uncharacterized protein</fullName>
    </submittedName>
</protein>
<reference evidence="1" key="1">
    <citation type="submission" date="2021-05" db="EMBL/GenBank/DDBJ databases">
        <authorList>
            <person name="Scholz U."/>
            <person name="Mascher M."/>
            <person name="Fiebig A."/>
        </authorList>
    </citation>
    <scope>NUCLEOTIDE SEQUENCE [LARGE SCALE GENOMIC DNA]</scope>
</reference>
<dbReference type="EnsemblPlants" id="AVESA.00010b.r2.1DG0148170.1">
    <property type="protein sequence ID" value="AVESA.00010b.r2.1DG0148170.1.CDS"/>
    <property type="gene ID" value="AVESA.00010b.r2.1DG0148170"/>
</dbReference>